<proteinExistence type="predicted"/>
<name>A0A8X6SSB6_TRICX</name>
<protein>
    <submittedName>
        <fullName evidence="2">Uncharacterized protein</fullName>
    </submittedName>
</protein>
<keyword evidence="1" id="KW-0812">Transmembrane</keyword>
<keyword evidence="1" id="KW-0472">Membrane</keyword>
<comment type="caution">
    <text evidence="2">The sequence shown here is derived from an EMBL/GenBank/DDBJ whole genome shotgun (WGS) entry which is preliminary data.</text>
</comment>
<evidence type="ECO:0000313" key="2">
    <source>
        <dbReference type="EMBL" id="GFY18626.1"/>
    </source>
</evidence>
<dbReference type="AlphaFoldDB" id="A0A8X6SSB6"/>
<dbReference type="EMBL" id="BMAU01021349">
    <property type="protein sequence ID" value="GFY18626.1"/>
    <property type="molecule type" value="Genomic_DNA"/>
</dbReference>
<keyword evidence="1" id="KW-1133">Transmembrane helix</keyword>
<gene>
    <name evidence="2" type="primary">NCL1_30077</name>
    <name evidence="2" type="ORF">TNCV_2398511</name>
</gene>
<accession>A0A8X6SSB6</accession>
<keyword evidence="3" id="KW-1185">Reference proteome</keyword>
<sequence>MLECPQHGMEAWKKGESCHLWSSPSLKCRDLRYSLTASPDNFIFTFHPVYLFIKLIMKAYFCIMVVVCVFLLSLQAVEMSPNARARRQSNNDNLVTLEIPQDILARLVKGLLEALGLRGGLGGLLGK</sequence>
<evidence type="ECO:0000313" key="3">
    <source>
        <dbReference type="Proteomes" id="UP000887159"/>
    </source>
</evidence>
<dbReference type="Proteomes" id="UP000887159">
    <property type="component" value="Unassembled WGS sequence"/>
</dbReference>
<evidence type="ECO:0000256" key="1">
    <source>
        <dbReference type="SAM" id="Phobius"/>
    </source>
</evidence>
<reference evidence="2" key="1">
    <citation type="submission" date="2020-08" db="EMBL/GenBank/DDBJ databases">
        <title>Multicomponent nature underlies the extraordinary mechanical properties of spider dragline silk.</title>
        <authorList>
            <person name="Kono N."/>
            <person name="Nakamura H."/>
            <person name="Mori M."/>
            <person name="Yoshida Y."/>
            <person name="Ohtoshi R."/>
            <person name="Malay A.D."/>
            <person name="Moran D.A.P."/>
            <person name="Tomita M."/>
            <person name="Numata K."/>
            <person name="Arakawa K."/>
        </authorList>
    </citation>
    <scope>NUCLEOTIDE SEQUENCE</scope>
</reference>
<organism evidence="2 3">
    <name type="scientific">Trichonephila clavipes</name>
    <name type="common">Golden silk orbweaver</name>
    <name type="synonym">Nephila clavipes</name>
    <dbReference type="NCBI Taxonomy" id="2585209"/>
    <lineage>
        <taxon>Eukaryota</taxon>
        <taxon>Metazoa</taxon>
        <taxon>Ecdysozoa</taxon>
        <taxon>Arthropoda</taxon>
        <taxon>Chelicerata</taxon>
        <taxon>Arachnida</taxon>
        <taxon>Araneae</taxon>
        <taxon>Araneomorphae</taxon>
        <taxon>Entelegynae</taxon>
        <taxon>Araneoidea</taxon>
        <taxon>Nephilidae</taxon>
        <taxon>Trichonephila</taxon>
    </lineage>
</organism>
<feature type="transmembrane region" description="Helical" evidence="1">
    <location>
        <begin position="55"/>
        <end position="77"/>
    </location>
</feature>